<keyword evidence="10" id="KW-0812">Transmembrane</keyword>
<evidence type="ECO:0000256" key="8">
    <source>
        <dbReference type="ARBA" id="ARBA00051245"/>
    </source>
</evidence>
<dbReference type="PANTHER" id="PTHR32309:SF13">
    <property type="entry name" value="FERRIC ENTEROBACTIN TRANSPORT PROTEIN FEPE"/>
    <property type="match status" value="1"/>
</dbReference>
<feature type="coiled-coil region" evidence="9">
    <location>
        <begin position="269"/>
        <end position="333"/>
    </location>
</feature>
<comment type="catalytic activity">
    <reaction evidence="8">
        <text>L-tyrosyl-[protein] + ATP = O-phospho-L-tyrosyl-[protein] + ADP + H(+)</text>
        <dbReference type="Rhea" id="RHEA:10596"/>
        <dbReference type="Rhea" id="RHEA-COMP:10136"/>
        <dbReference type="Rhea" id="RHEA-COMP:20101"/>
        <dbReference type="ChEBI" id="CHEBI:15378"/>
        <dbReference type="ChEBI" id="CHEBI:30616"/>
        <dbReference type="ChEBI" id="CHEBI:46858"/>
        <dbReference type="ChEBI" id="CHEBI:61978"/>
        <dbReference type="ChEBI" id="CHEBI:456216"/>
        <dbReference type="EC" id="2.7.10.2"/>
    </reaction>
</comment>
<evidence type="ECO:0000256" key="6">
    <source>
        <dbReference type="ARBA" id="ARBA00022840"/>
    </source>
</evidence>
<evidence type="ECO:0000259" key="12">
    <source>
        <dbReference type="Pfam" id="PF13807"/>
    </source>
</evidence>
<evidence type="ECO:0000256" key="2">
    <source>
        <dbReference type="ARBA" id="ARBA00011903"/>
    </source>
</evidence>
<evidence type="ECO:0000256" key="3">
    <source>
        <dbReference type="ARBA" id="ARBA00022679"/>
    </source>
</evidence>
<reference evidence="13 14" key="1">
    <citation type="submission" date="2023-09" db="EMBL/GenBank/DDBJ databases">
        <authorList>
            <person name="Rey-Velasco X."/>
        </authorList>
    </citation>
    <scope>NUCLEOTIDE SEQUENCE [LARGE SCALE GENOMIC DNA]</scope>
    <source>
        <strain evidence="13 14">F260</strain>
    </source>
</reference>
<dbReference type="InterPro" id="IPR032807">
    <property type="entry name" value="GNVR"/>
</dbReference>
<dbReference type="EMBL" id="JAVRHO010000006">
    <property type="protein sequence ID" value="MDT0646073.1"/>
    <property type="molecule type" value="Genomic_DNA"/>
</dbReference>
<dbReference type="InterPro" id="IPR050445">
    <property type="entry name" value="Bact_polysacc_biosynth/exp"/>
</dbReference>
<dbReference type="Gene3D" id="3.40.50.300">
    <property type="entry name" value="P-loop containing nucleotide triphosphate hydrolases"/>
    <property type="match status" value="1"/>
</dbReference>
<dbReference type="InterPro" id="IPR027417">
    <property type="entry name" value="P-loop_NTPase"/>
</dbReference>
<keyword evidence="14" id="KW-1185">Reference proteome</keyword>
<dbReference type="Pfam" id="PF13807">
    <property type="entry name" value="GNVR"/>
    <property type="match status" value="1"/>
</dbReference>
<feature type="domain" description="AAA" evidence="11">
    <location>
        <begin position="578"/>
        <end position="703"/>
    </location>
</feature>
<evidence type="ECO:0000259" key="11">
    <source>
        <dbReference type="Pfam" id="PF13614"/>
    </source>
</evidence>
<protein>
    <recommendedName>
        <fullName evidence="2">non-specific protein-tyrosine kinase</fullName>
        <ecNumber evidence="2">2.7.10.2</ecNumber>
    </recommendedName>
</protein>
<keyword evidence="4" id="KW-0547">Nucleotide-binding</keyword>
<evidence type="ECO:0000256" key="10">
    <source>
        <dbReference type="SAM" id="Phobius"/>
    </source>
</evidence>
<dbReference type="GO" id="GO:0004715">
    <property type="term" value="F:non-membrane spanning protein tyrosine kinase activity"/>
    <property type="evidence" value="ECO:0007669"/>
    <property type="project" value="UniProtKB-EC"/>
</dbReference>
<evidence type="ECO:0000256" key="9">
    <source>
        <dbReference type="SAM" id="Coils"/>
    </source>
</evidence>
<feature type="transmembrane region" description="Helical" evidence="10">
    <location>
        <begin position="26"/>
        <end position="45"/>
    </location>
</feature>
<proteinExistence type="inferred from homology"/>
<keyword evidence="5" id="KW-0418">Kinase</keyword>
<feature type="domain" description="Tyrosine-protein kinase G-rich" evidence="12">
    <location>
        <begin position="436"/>
        <end position="514"/>
    </location>
</feature>
<keyword evidence="10" id="KW-1133">Transmembrane helix</keyword>
<dbReference type="PANTHER" id="PTHR32309">
    <property type="entry name" value="TYROSINE-PROTEIN KINASE"/>
    <property type="match status" value="1"/>
</dbReference>
<name>A0ABU3CI95_9FLAO</name>
<comment type="caution">
    <text evidence="13">The sequence shown here is derived from an EMBL/GenBank/DDBJ whole genome shotgun (WGS) entry which is preliminary data.</text>
</comment>
<keyword evidence="6" id="KW-0067">ATP-binding</keyword>
<dbReference type="RefSeq" id="WP_311494257.1">
    <property type="nucleotide sequence ID" value="NZ_JAVRHO010000006.1"/>
</dbReference>
<evidence type="ECO:0000256" key="5">
    <source>
        <dbReference type="ARBA" id="ARBA00022777"/>
    </source>
</evidence>
<dbReference type="InterPro" id="IPR025669">
    <property type="entry name" value="AAA_dom"/>
</dbReference>
<dbReference type="Pfam" id="PF13614">
    <property type="entry name" value="AAA_31"/>
    <property type="match status" value="1"/>
</dbReference>
<evidence type="ECO:0000256" key="7">
    <source>
        <dbReference type="ARBA" id="ARBA00023137"/>
    </source>
</evidence>
<keyword evidence="7" id="KW-0829">Tyrosine-protein kinase</keyword>
<keyword evidence="3 13" id="KW-0808">Transferase</keyword>
<dbReference type="Proteomes" id="UP001245285">
    <property type="component" value="Unassembled WGS sequence"/>
</dbReference>
<evidence type="ECO:0000256" key="1">
    <source>
        <dbReference type="ARBA" id="ARBA00007316"/>
    </source>
</evidence>
<evidence type="ECO:0000256" key="4">
    <source>
        <dbReference type="ARBA" id="ARBA00022741"/>
    </source>
</evidence>
<accession>A0ABU3CI95</accession>
<dbReference type="EC" id="2.7.10.2" evidence="2"/>
<evidence type="ECO:0000313" key="14">
    <source>
        <dbReference type="Proteomes" id="UP001245285"/>
    </source>
</evidence>
<organism evidence="13 14">
    <name type="scientific">Autumnicola lenta</name>
    <dbReference type="NCBI Taxonomy" id="3075593"/>
    <lineage>
        <taxon>Bacteria</taxon>
        <taxon>Pseudomonadati</taxon>
        <taxon>Bacteroidota</taxon>
        <taxon>Flavobacteriia</taxon>
        <taxon>Flavobacteriales</taxon>
        <taxon>Flavobacteriaceae</taxon>
        <taxon>Autumnicola</taxon>
    </lineage>
</organism>
<keyword evidence="10" id="KW-0472">Membrane</keyword>
<sequence length="778" mass="87176">MAENKLISGGSENKDMNKVISYYSKYWYLFLIGIILCIGIAYWYVNYEAVPEYRISSTLLVKDKDKGSGASDMEAIADLGLVKPIRNVEDEIGILKSSSLMEKALQDLSMQVKYSVPENISEEKFLQNLPVTILVDDSETLEYNVPIYIKMKDEKTFELYETNGGDKSVHSFQEKIRKPWGTFTVVKSTAIPASNWYSTISFYFQDIAAIADYYSKQLTVLQLTQAGGLLEISIVHPVPEQGEEILAQLIEAYRREAVAYRNELASSTIAMIDERLDFLTGELSNVEKNVEQFKRENALTNVNSDAELYLEKASEYNRQLAEYQTQIDVLNSIESYLSTEDGDGAMVPSSLNIQDPTLVGLISRFNDLQLERKRMLQTTPKSNPLVVDIDRQLTSLRSNILENLRNIKNGLIITSRNLAANTRRYESQIAKVPTVERGLLEINRQQSTKEGLYLYLLQKREEEALSMAAPVSNSRIIDAPKAGNYPVSPNKTSIYLGALIFGLFLPFSVIYVKEKINDKIGDTSDIQELTDTPILGEIAHNREKEKMVVGERNTTPVAELFRLIRFNLKFVSAGKANKVILVTSGMKGEGKTFFTLNLGASLAISGKKVVALSFDLRAPKLMRTVGLSDDFGISDFIINENIEASEIVVPSPEIKGLSFIGSGPIPPNAGELMLSNRIEVLIDELKKEYDYVLIDSAPVGKVADGFALAPYVDSTIYIVRHNVTRRRQLKTLDDIYRTGKLKRPMVVLNGIKTQEAYGYGYGAREKQSTAYKVRTAET</sequence>
<dbReference type="NCBIfam" id="TIGR01007">
    <property type="entry name" value="eps_fam"/>
    <property type="match status" value="1"/>
</dbReference>
<dbReference type="SUPFAM" id="SSF52540">
    <property type="entry name" value="P-loop containing nucleoside triphosphate hydrolases"/>
    <property type="match status" value="1"/>
</dbReference>
<comment type="similarity">
    <text evidence="1">Belongs to the CpsD/CapB family.</text>
</comment>
<gene>
    <name evidence="13" type="ORF">RM545_05170</name>
</gene>
<dbReference type="InterPro" id="IPR005702">
    <property type="entry name" value="Wzc-like_C"/>
</dbReference>
<evidence type="ECO:0000313" key="13">
    <source>
        <dbReference type="EMBL" id="MDT0646073.1"/>
    </source>
</evidence>
<keyword evidence="9" id="KW-0175">Coiled coil</keyword>
<dbReference type="CDD" id="cd05387">
    <property type="entry name" value="BY-kinase"/>
    <property type="match status" value="1"/>
</dbReference>